<dbReference type="EMBL" id="KN847492">
    <property type="protein sequence ID" value="KIW21266.1"/>
    <property type="molecule type" value="Genomic_DNA"/>
</dbReference>
<evidence type="ECO:0000256" key="6">
    <source>
        <dbReference type="SAM" id="Phobius"/>
    </source>
</evidence>
<feature type="transmembrane region" description="Helical" evidence="6">
    <location>
        <begin position="176"/>
        <end position="198"/>
    </location>
</feature>
<feature type="compositionally biased region" description="Low complexity" evidence="5">
    <location>
        <begin position="627"/>
        <end position="644"/>
    </location>
</feature>
<feature type="transmembrane region" description="Helical" evidence="6">
    <location>
        <begin position="584"/>
        <end position="606"/>
    </location>
</feature>
<evidence type="ECO:0000313" key="7">
    <source>
        <dbReference type="EMBL" id="KIW21266.1"/>
    </source>
</evidence>
<proteinExistence type="predicted"/>
<gene>
    <name evidence="7" type="ORF">PV08_01846</name>
</gene>
<dbReference type="OrthoDB" id="5982228at2759"/>
<dbReference type="GO" id="GO:0015179">
    <property type="term" value="F:L-amino acid transmembrane transporter activity"/>
    <property type="evidence" value="ECO:0007669"/>
    <property type="project" value="TreeGrafter"/>
</dbReference>
<feature type="transmembrane region" description="Helical" evidence="6">
    <location>
        <begin position="229"/>
        <end position="249"/>
    </location>
</feature>
<feature type="region of interest" description="Disordered" evidence="5">
    <location>
        <begin position="621"/>
        <end position="665"/>
    </location>
</feature>
<feature type="region of interest" description="Disordered" evidence="5">
    <location>
        <begin position="82"/>
        <end position="103"/>
    </location>
</feature>
<dbReference type="HOGENOM" id="CLU_013661_2_0_1"/>
<keyword evidence="8" id="KW-1185">Reference proteome</keyword>
<feature type="transmembrane region" description="Helical" evidence="6">
    <location>
        <begin position="291"/>
        <end position="311"/>
    </location>
</feature>
<sequence>MERPRYLGESVSTGITTALLSPSLDCRSPLTPRISRTPSSPHINDSSSTNRHTSLAANEDDDACPIIARGITFDLPEVTSFSQLGQPRKDRQSRPPNLKPESLHLSSLCRGEHGDNFLPRSALSITPSLIDHPKHGHNDDRAYLTTFSAITLILGKTIGVGVYSVPSSIFSQVGSVGMTLLVWVAGAIISFCGLSVYLDLGTALPRSGGERVYLERIFRRPRMLATSMFMAYVVLLGFSTPNCIILGNYAVSALGQQPGVWNVRGVAVAVISMACLIHARAPAAGLQIINVLGVGKMLILAAVIFSGLASIGRTFSPVLSLDGGGGHSAVSIAEQNFTSIWAGTSSKPYNYATALLQVLYCFRGYNTANQVISEVRNPVSTIKVAAPVALTLASMGYVLANVAYFCAVEKGDFRSSGVVVASHFLRNIFGVLWGERILPWFIIISAFGNIAATSFAQARVNQELGSQGLLPLSGFWRSKNPSGAPGAGLFLHWLVSVVVIVLPTPGEIYTFLVEIGGYPVSVLSVAISGGLLYLQLSPAERWASPCPAHRVPAAIFLVSNLVLLVFPWLNPGGEKQGTDNNGKFAYYAYPATSLGILALGAAYWVFWRMAQPETRPVSTPLLQDWVSGRSSEGSDDSSTSFTAGDGDGDGSVEGSSRSGSAALQR</sequence>
<protein>
    <recommendedName>
        <fullName evidence="9">Amino acid permease/ SLC12A domain-containing protein</fullName>
    </recommendedName>
</protein>
<evidence type="ECO:0000313" key="8">
    <source>
        <dbReference type="Proteomes" id="UP000053328"/>
    </source>
</evidence>
<dbReference type="VEuPathDB" id="FungiDB:PV08_01846"/>
<keyword evidence="3 6" id="KW-1133">Transmembrane helix</keyword>
<dbReference type="GO" id="GO:0016020">
    <property type="term" value="C:membrane"/>
    <property type="evidence" value="ECO:0007669"/>
    <property type="project" value="UniProtKB-SubCell"/>
</dbReference>
<feature type="transmembrane region" description="Helical" evidence="6">
    <location>
        <begin position="482"/>
        <end position="503"/>
    </location>
</feature>
<keyword evidence="4 6" id="KW-0472">Membrane</keyword>
<keyword evidence="2 6" id="KW-0812">Transmembrane</keyword>
<evidence type="ECO:0008006" key="9">
    <source>
        <dbReference type="Google" id="ProtNLM"/>
    </source>
</evidence>
<dbReference type="PANTHER" id="PTHR11785:SF382">
    <property type="entry name" value="LOW-AFFINITY METHIONINE PERMEASE"/>
    <property type="match status" value="1"/>
</dbReference>
<dbReference type="PANTHER" id="PTHR11785">
    <property type="entry name" value="AMINO ACID TRANSPORTER"/>
    <property type="match status" value="1"/>
</dbReference>
<feature type="transmembrane region" description="Helical" evidence="6">
    <location>
        <begin position="261"/>
        <end position="279"/>
    </location>
</feature>
<dbReference type="AlphaFoldDB" id="A0A0D1Z0V4"/>
<dbReference type="Pfam" id="PF13520">
    <property type="entry name" value="AA_permease_2"/>
    <property type="match status" value="1"/>
</dbReference>
<dbReference type="Proteomes" id="UP000053328">
    <property type="component" value="Unassembled WGS sequence"/>
</dbReference>
<reference evidence="7 8" key="1">
    <citation type="submission" date="2015-01" db="EMBL/GenBank/DDBJ databases">
        <title>The Genome Sequence of Exophiala spinifera CBS89968.</title>
        <authorList>
            <consortium name="The Broad Institute Genomics Platform"/>
            <person name="Cuomo C."/>
            <person name="de Hoog S."/>
            <person name="Gorbushina A."/>
            <person name="Stielow B."/>
            <person name="Teixiera M."/>
            <person name="Abouelleil A."/>
            <person name="Chapman S.B."/>
            <person name="Priest M."/>
            <person name="Young S.K."/>
            <person name="Wortman J."/>
            <person name="Nusbaum C."/>
            <person name="Birren B."/>
        </authorList>
    </citation>
    <scope>NUCLEOTIDE SEQUENCE [LARGE SCALE GENOMIC DNA]</scope>
    <source>
        <strain evidence="7 8">CBS 89968</strain>
    </source>
</reference>
<dbReference type="Gene3D" id="1.20.1740.10">
    <property type="entry name" value="Amino acid/polyamine transporter I"/>
    <property type="match status" value="1"/>
</dbReference>
<dbReference type="STRING" id="91928.A0A0D1Z0V4"/>
<feature type="compositionally biased region" description="Low complexity" evidence="5">
    <location>
        <begin position="652"/>
        <end position="665"/>
    </location>
</feature>
<feature type="region of interest" description="Disordered" evidence="5">
    <location>
        <begin position="23"/>
        <end position="58"/>
    </location>
</feature>
<feature type="transmembrane region" description="Helical" evidence="6">
    <location>
        <begin position="548"/>
        <end position="569"/>
    </location>
</feature>
<feature type="compositionally biased region" description="Polar residues" evidence="5">
    <location>
        <begin position="34"/>
        <end position="56"/>
    </location>
</feature>
<evidence type="ECO:0000256" key="4">
    <source>
        <dbReference type="ARBA" id="ARBA00023136"/>
    </source>
</evidence>
<dbReference type="InterPro" id="IPR002293">
    <property type="entry name" value="AA/rel_permease1"/>
</dbReference>
<accession>A0A0D1Z0V4</accession>
<evidence type="ECO:0000256" key="5">
    <source>
        <dbReference type="SAM" id="MobiDB-lite"/>
    </source>
</evidence>
<organism evidence="7 8">
    <name type="scientific">Exophiala spinifera</name>
    <dbReference type="NCBI Taxonomy" id="91928"/>
    <lineage>
        <taxon>Eukaryota</taxon>
        <taxon>Fungi</taxon>
        <taxon>Dikarya</taxon>
        <taxon>Ascomycota</taxon>
        <taxon>Pezizomycotina</taxon>
        <taxon>Eurotiomycetes</taxon>
        <taxon>Chaetothyriomycetidae</taxon>
        <taxon>Chaetothyriales</taxon>
        <taxon>Herpotrichiellaceae</taxon>
        <taxon>Exophiala</taxon>
    </lineage>
</organism>
<dbReference type="InterPro" id="IPR050598">
    <property type="entry name" value="AminoAcid_Transporter"/>
</dbReference>
<dbReference type="GeneID" id="27328929"/>
<name>A0A0D1Z0V4_9EURO</name>
<evidence type="ECO:0000256" key="1">
    <source>
        <dbReference type="ARBA" id="ARBA00004141"/>
    </source>
</evidence>
<feature type="transmembrane region" description="Helical" evidence="6">
    <location>
        <begin position="142"/>
        <end position="164"/>
    </location>
</feature>
<feature type="transmembrane region" description="Helical" evidence="6">
    <location>
        <begin position="515"/>
        <end position="536"/>
    </location>
</feature>
<dbReference type="RefSeq" id="XP_016241482.1">
    <property type="nucleotide sequence ID" value="XM_016376206.1"/>
</dbReference>
<feature type="transmembrane region" description="Helical" evidence="6">
    <location>
        <begin position="384"/>
        <end position="405"/>
    </location>
</feature>
<evidence type="ECO:0000256" key="3">
    <source>
        <dbReference type="ARBA" id="ARBA00022989"/>
    </source>
</evidence>
<evidence type="ECO:0000256" key="2">
    <source>
        <dbReference type="ARBA" id="ARBA00022692"/>
    </source>
</evidence>
<comment type="subcellular location">
    <subcellularLocation>
        <location evidence="1">Membrane</location>
        <topology evidence="1">Multi-pass membrane protein</topology>
    </subcellularLocation>
</comment>